<dbReference type="AlphaFoldDB" id="A0CFZ5"/>
<dbReference type="RefSeq" id="XP_001437109.1">
    <property type="nucleotide sequence ID" value="XM_001437072.1"/>
</dbReference>
<name>A0CFZ5_PARTE</name>
<keyword evidence="2" id="KW-1185">Reference proteome</keyword>
<dbReference type="OrthoDB" id="10352993at2759"/>
<gene>
    <name evidence="1" type="ORF">GSPATT00038154001</name>
</gene>
<protein>
    <submittedName>
        <fullName evidence="1">Uncharacterized protein</fullName>
    </submittedName>
</protein>
<dbReference type="EMBL" id="CT868072">
    <property type="protein sequence ID" value="CAK69712.1"/>
    <property type="molecule type" value="Genomic_DNA"/>
</dbReference>
<evidence type="ECO:0000313" key="2">
    <source>
        <dbReference type="Proteomes" id="UP000000600"/>
    </source>
</evidence>
<dbReference type="KEGG" id="ptm:GSPATT00038154001"/>
<accession>A0CFZ5</accession>
<evidence type="ECO:0000313" key="1">
    <source>
        <dbReference type="EMBL" id="CAK69712.1"/>
    </source>
</evidence>
<reference evidence="1 2" key="1">
    <citation type="journal article" date="2006" name="Nature">
        <title>Global trends of whole-genome duplications revealed by the ciliate Paramecium tetraurelia.</title>
        <authorList>
            <consortium name="Genoscope"/>
            <person name="Aury J.-M."/>
            <person name="Jaillon O."/>
            <person name="Duret L."/>
            <person name="Noel B."/>
            <person name="Jubin C."/>
            <person name="Porcel B.M."/>
            <person name="Segurens B."/>
            <person name="Daubin V."/>
            <person name="Anthouard V."/>
            <person name="Aiach N."/>
            <person name="Arnaiz O."/>
            <person name="Billaut A."/>
            <person name="Beisson J."/>
            <person name="Blanc I."/>
            <person name="Bouhouche K."/>
            <person name="Camara F."/>
            <person name="Duharcourt S."/>
            <person name="Guigo R."/>
            <person name="Gogendeau D."/>
            <person name="Katinka M."/>
            <person name="Keller A.-M."/>
            <person name="Kissmehl R."/>
            <person name="Klotz C."/>
            <person name="Koll F."/>
            <person name="Le Moue A."/>
            <person name="Lepere C."/>
            <person name="Malinsky S."/>
            <person name="Nowacki M."/>
            <person name="Nowak J.K."/>
            <person name="Plattner H."/>
            <person name="Poulain J."/>
            <person name="Ruiz F."/>
            <person name="Serrano V."/>
            <person name="Zagulski M."/>
            <person name="Dessen P."/>
            <person name="Betermier M."/>
            <person name="Weissenbach J."/>
            <person name="Scarpelli C."/>
            <person name="Schachter V."/>
            <person name="Sperling L."/>
            <person name="Meyer E."/>
            <person name="Cohen J."/>
            <person name="Wincker P."/>
        </authorList>
    </citation>
    <scope>NUCLEOTIDE SEQUENCE [LARGE SCALE GENOMIC DNA]</scope>
    <source>
        <strain evidence="1 2">Stock d4-2</strain>
    </source>
</reference>
<dbReference type="GeneID" id="5022894"/>
<dbReference type="InParanoid" id="A0CFZ5"/>
<proteinExistence type="predicted"/>
<dbReference type="Proteomes" id="UP000000600">
    <property type="component" value="Unassembled WGS sequence"/>
</dbReference>
<dbReference type="HOGENOM" id="CLU_204188_0_0_1"/>
<organism evidence="1 2">
    <name type="scientific">Paramecium tetraurelia</name>
    <dbReference type="NCBI Taxonomy" id="5888"/>
    <lineage>
        <taxon>Eukaryota</taxon>
        <taxon>Sar</taxon>
        <taxon>Alveolata</taxon>
        <taxon>Ciliophora</taxon>
        <taxon>Intramacronucleata</taxon>
        <taxon>Oligohymenophorea</taxon>
        <taxon>Peniculida</taxon>
        <taxon>Parameciidae</taxon>
        <taxon>Paramecium</taxon>
    </lineage>
</organism>
<sequence>MQYKQDSEMTEYLQIEQELEIKSLFKQLKIQNTQLSNKQSKKIRKFKLNIQSNSILQRRNTNLSLL</sequence>